<comment type="caution">
    <text evidence="2">The sequence shown here is derived from an EMBL/GenBank/DDBJ whole genome shotgun (WGS) entry which is preliminary data.</text>
</comment>
<dbReference type="Proteomes" id="UP001529510">
    <property type="component" value="Unassembled WGS sequence"/>
</dbReference>
<proteinExistence type="predicted"/>
<name>A0ABD0PC70_CIRMR</name>
<protein>
    <recommendedName>
        <fullName evidence="1">Molybdenum cofactor sulfurase middle domain-containing protein</fullName>
    </recommendedName>
</protein>
<sequence>HWLVITEDGHMVTGRQQPRLVLVTLSCEGGQLCLNGPEMEELRVPLNQLNNPIVDC</sequence>
<feature type="domain" description="Molybdenum cofactor sulfurase middle" evidence="1">
    <location>
        <begin position="1"/>
        <end position="52"/>
    </location>
</feature>
<dbReference type="InterPro" id="IPR005303">
    <property type="entry name" value="MOCOS_middle"/>
</dbReference>
<organism evidence="2 3">
    <name type="scientific">Cirrhinus mrigala</name>
    <name type="common">Mrigala</name>
    <dbReference type="NCBI Taxonomy" id="683832"/>
    <lineage>
        <taxon>Eukaryota</taxon>
        <taxon>Metazoa</taxon>
        <taxon>Chordata</taxon>
        <taxon>Craniata</taxon>
        <taxon>Vertebrata</taxon>
        <taxon>Euteleostomi</taxon>
        <taxon>Actinopterygii</taxon>
        <taxon>Neopterygii</taxon>
        <taxon>Teleostei</taxon>
        <taxon>Ostariophysi</taxon>
        <taxon>Cypriniformes</taxon>
        <taxon>Cyprinidae</taxon>
        <taxon>Labeoninae</taxon>
        <taxon>Labeonini</taxon>
        <taxon>Cirrhinus</taxon>
    </lineage>
</organism>
<feature type="non-terminal residue" evidence="2">
    <location>
        <position position="1"/>
    </location>
</feature>
<gene>
    <name evidence="2" type="ORF">M9458_035102</name>
</gene>
<accession>A0ABD0PC70</accession>
<reference evidence="2 3" key="1">
    <citation type="submission" date="2024-05" db="EMBL/GenBank/DDBJ databases">
        <title>Genome sequencing and assembly of Indian major carp, Cirrhinus mrigala (Hamilton, 1822).</title>
        <authorList>
            <person name="Mohindra V."/>
            <person name="Chowdhury L.M."/>
            <person name="Lal K."/>
            <person name="Jena J.K."/>
        </authorList>
    </citation>
    <scope>NUCLEOTIDE SEQUENCE [LARGE SCALE GENOMIC DNA]</scope>
    <source>
        <strain evidence="2">CM1030</strain>
        <tissue evidence="2">Blood</tissue>
    </source>
</reference>
<dbReference type="Pfam" id="PF03476">
    <property type="entry name" value="MOSC_N"/>
    <property type="match status" value="1"/>
</dbReference>
<evidence type="ECO:0000313" key="3">
    <source>
        <dbReference type="Proteomes" id="UP001529510"/>
    </source>
</evidence>
<evidence type="ECO:0000313" key="2">
    <source>
        <dbReference type="EMBL" id="KAL0170506.1"/>
    </source>
</evidence>
<dbReference type="EMBL" id="JAMKFB020000017">
    <property type="protein sequence ID" value="KAL0170506.1"/>
    <property type="molecule type" value="Genomic_DNA"/>
</dbReference>
<feature type="non-terminal residue" evidence="2">
    <location>
        <position position="56"/>
    </location>
</feature>
<keyword evidence="3" id="KW-1185">Reference proteome</keyword>
<dbReference type="SUPFAM" id="SSF141673">
    <property type="entry name" value="MOSC N-terminal domain-like"/>
    <property type="match status" value="1"/>
</dbReference>
<evidence type="ECO:0000259" key="1">
    <source>
        <dbReference type="Pfam" id="PF03476"/>
    </source>
</evidence>
<dbReference type="AlphaFoldDB" id="A0ABD0PC70"/>